<evidence type="ECO:0000256" key="2">
    <source>
        <dbReference type="ARBA" id="ARBA00010074"/>
    </source>
</evidence>
<dbReference type="InterPro" id="IPR007838">
    <property type="entry name" value="Cell_div_ZapA-like"/>
</dbReference>
<evidence type="ECO:0000256" key="4">
    <source>
        <dbReference type="ARBA" id="ARBA00022490"/>
    </source>
</evidence>
<sequence>MTQDRQTLEITLLDRKYMVACPPEEQEQLLQAARYLNRKMLDIRRGGKVLSLERVAIMAALNITHEMMQQGSRAEQSNEVHTEQLSRMSDQLDDALLDLKQVIQSHPLPSDPD</sequence>
<dbReference type="STRING" id="197479.BFW38_15645"/>
<keyword evidence="5" id="KW-0132">Cell division</keyword>
<evidence type="ECO:0000256" key="10">
    <source>
        <dbReference type="ARBA" id="ARBA00026068"/>
    </source>
</evidence>
<keyword evidence="13" id="KW-1185">Reference proteome</keyword>
<evidence type="ECO:0000256" key="7">
    <source>
        <dbReference type="ARBA" id="ARBA00023210"/>
    </source>
</evidence>
<protein>
    <recommendedName>
        <fullName evidence="3">Cell division protein ZapA</fullName>
    </recommendedName>
    <alternativeName>
        <fullName evidence="11">Z ring-associated protein ZapA</fullName>
    </alternativeName>
</protein>
<comment type="subunit">
    <text evidence="10">Homodimer. Interacts with FtsZ.</text>
</comment>
<dbReference type="Proteomes" id="UP000094291">
    <property type="component" value="Unassembled WGS sequence"/>
</dbReference>
<keyword evidence="7" id="KW-0717">Septation</keyword>
<keyword evidence="6" id="KW-0175">Coiled coil</keyword>
<dbReference type="Pfam" id="PF05164">
    <property type="entry name" value="ZapA"/>
    <property type="match status" value="1"/>
</dbReference>
<dbReference type="GO" id="GO:0032153">
    <property type="term" value="C:cell division site"/>
    <property type="evidence" value="ECO:0007669"/>
    <property type="project" value="TreeGrafter"/>
</dbReference>
<evidence type="ECO:0000313" key="12">
    <source>
        <dbReference type="EMBL" id="ODC04749.1"/>
    </source>
</evidence>
<evidence type="ECO:0000256" key="11">
    <source>
        <dbReference type="ARBA" id="ARBA00033158"/>
    </source>
</evidence>
<dbReference type="Gene3D" id="3.30.160.880">
    <property type="entry name" value="Cell division protein ZapA protomer, N-terminal domain"/>
    <property type="match status" value="1"/>
</dbReference>
<dbReference type="GO" id="GO:0043093">
    <property type="term" value="P:FtsZ-dependent cytokinesis"/>
    <property type="evidence" value="ECO:0007669"/>
    <property type="project" value="TreeGrafter"/>
</dbReference>
<keyword evidence="4" id="KW-0963">Cytoplasm</keyword>
<dbReference type="EMBL" id="MDTQ01000001">
    <property type="protein sequence ID" value="ODC04749.1"/>
    <property type="molecule type" value="Genomic_DNA"/>
</dbReference>
<dbReference type="PANTHER" id="PTHR34981:SF1">
    <property type="entry name" value="CELL DIVISION PROTEIN ZAPA"/>
    <property type="match status" value="1"/>
</dbReference>
<dbReference type="GO" id="GO:0005829">
    <property type="term" value="C:cytosol"/>
    <property type="evidence" value="ECO:0007669"/>
    <property type="project" value="TreeGrafter"/>
</dbReference>
<dbReference type="GO" id="GO:0030428">
    <property type="term" value="C:cell septum"/>
    <property type="evidence" value="ECO:0007669"/>
    <property type="project" value="TreeGrafter"/>
</dbReference>
<dbReference type="Gene3D" id="1.20.5.50">
    <property type="match status" value="1"/>
</dbReference>
<comment type="caution">
    <text evidence="12">The sequence shown here is derived from an EMBL/GenBank/DDBJ whole genome shotgun (WGS) entry which is preliminary data.</text>
</comment>
<dbReference type="SUPFAM" id="SSF102829">
    <property type="entry name" value="Cell division protein ZapA-like"/>
    <property type="match status" value="1"/>
</dbReference>
<evidence type="ECO:0000256" key="5">
    <source>
        <dbReference type="ARBA" id="ARBA00022618"/>
    </source>
</evidence>
<evidence type="ECO:0000256" key="6">
    <source>
        <dbReference type="ARBA" id="ARBA00023054"/>
    </source>
</evidence>
<reference evidence="12 13" key="1">
    <citation type="submission" date="2016-08" db="EMBL/GenBank/DDBJ databases">
        <authorList>
            <person name="Seilhamer J.J."/>
        </authorList>
    </citation>
    <scope>NUCLEOTIDE SEQUENCE [LARGE SCALE GENOMIC DNA]</scope>
    <source>
        <strain evidence="12 13">PH27A</strain>
    </source>
</reference>
<dbReference type="InterPro" id="IPR042233">
    <property type="entry name" value="Cell_div_ZapA_N"/>
</dbReference>
<dbReference type="InterPro" id="IPR036192">
    <property type="entry name" value="Cell_div_ZapA-like_sf"/>
</dbReference>
<evidence type="ECO:0000256" key="1">
    <source>
        <dbReference type="ARBA" id="ARBA00004496"/>
    </source>
</evidence>
<comment type="similarity">
    <text evidence="2">Belongs to the ZapA family. Type 1 subfamily.</text>
</comment>
<dbReference type="GO" id="GO:0000921">
    <property type="term" value="P:septin ring assembly"/>
    <property type="evidence" value="ECO:0007669"/>
    <property type="project" value="TreeGrafter"/>
</dbReference>
<dbReference type="PANTHER" id="PTHR34981">
    <property type="entry name" value="CELL DIVISION PROTEIN ZAPA"/>
    <property type="match status" value="1"/>
</dbReference>
<accession>A0A1E2VCM5</accession>
<comment type="subcellular location">
    <subcellularLocation>
        <location evidence="1">Cytoplasm</location>
    </subcellularLocation>
</comment>
<proteinExistence type="inferred from homology"/>
<dbReference type="RefSeq" id="WP_068999733.1">
    <property type="nucleotide sequence ID" value="NZ_MDTQ01000001.1"/>
</dbReference>
<name>A0A1E2VCM5_9GAMM</name>
<evidence type="ECO:0000313" key="13">
    <source>
        <dbReference type="Proteomes" id="UP000094291"/>
    </source>
</evidence>
<dbReference type="OrthoDB" id="5772359at2"/>
<dbReference type="AlphaFoldDB" id="A0A1E2VCM5"/>
<evidence type="ECO:0000256" key="8">
    <source>
        <dbReference type="ARBA" id="ARBA00023306"/>
    </source>
</evidence>
<comment type="function">
    <text evidence="9">Activator of cell division through the inhibition of FtsZ GTPase activity, therefore promoting FtsZ assembly into bundles of protofilaments necessary for the formation of the division Z ring. It is recruited early at mid-cell but it is not essential for cell division.</text>
</comment>
<keyword evidence="8" id="KW-0131">Cell cycle</keyword>
<organism evidence="12 13">
    <name type="scientific">Terasakiispira papahanaumokuakeensis</name>
    <dbReference type="NCBI Taxonomy" id="197479"/>
    <lineage>
        <taxon>Bacteria</taxon>
        <taxon>Pseudomonadati</taxon>
        <taxon>Pseudomonadota</taxon>
        <taxon>Gammaproteobacteria</taxon>
        <taxon>Oceanospirillales</taxon>
        <taxon>Terasakiispira</taxon>
    </lineage>
</organism>
<evidence type="ECO:0000256" key="3">
    <source>
        <dbReference type="ARBA" id="ARBA00015195"/>
    </source>
</evidence>
<dbReference type="GO" id="GO:0000917">
    <property type="term" value="P:division septum assembly"/>
    <property type="evidence" value="ECO:0007669"/>
    <property type="project" value="UniProtKB-KW"/>
</dbReference>
<evidence type="ECO:0000256" key="9">
    <source>
        <dbReference type="ARBA" id="ARBA00024910"/>
    </source>
</evidence>
<gene>
    <name evidence="12" type="ORF">BFW38_15645</name>
</gene>